<dbReference type="Gene3D" id="1.10.132.80">
    <property type="match status" value="1"/>
</dbReference>
<organism evidence="1">
    <name type="scientific">Myoviridae sp. ctAca11</name>
    <dbReference type="NCBI Taxonomy" id="2825043"/>
    <lineage>
        <taxon>Viruses</taxon>
        <taxon>Duplodnaviria</taxon>
        <taxon>Heunggongvirae</taxon>
        <taxon>Uroviricota</taxon>
        <taxon>Caudoviricetes</taxon>
    </lineage>
</organism>
<dbReference type="EMBL" id="BK015590">
    <property type="protein sequence ID" value="DAE14640.1"/>
    <property type="molecule type" value="Genomic_DNA"/>
</dbReference>
<proteinExistence type="predicted"/>
<name>A0A8S5Q6G7_9CAUD</name>
<evidence type="ECO:0000313" key="1">
    <source>
        <dbReference type="EMBL" id="DAE14640.1"/>
    </source>
</evidence>
<reference evidence="1" key="1">
    <citation type="journal article" date="2021" name="Proc. Natl. Acad. Sci. U.S.A.">
        <title>A Catalog of Tens of Thousands of Viruses from Human Metagenomes Reveals Hidden Associations with Chronic Diseases.</title>
        <authorList>
            <person name="Tisza M.J."/>
            <person name="Buck C.B."/>
        </authorList>
    </citation>
    <scope>NUCLEOTIDE SEQUENCE</scope>
    <source>
        <strain evidence="1">CtAca11</strain>
    </source>
</reference>
<accession>A0A8S5Q6G7</accession>
<protein>
    <submittedName>
        <fullName evidence="1">DNA packaging protein gp3</fullName>
    </submittedName>
</protein>
<sequence>MPRAKYLDWEAEEKLEQIRRWVKDGLSDSKIAEQMGITKSLLSVWRRKRPKIRLALTRLVIMDDGAKVDKHDLNHAGGRRKLNNVQELKQKIDAWIADRQEADEVMTRSGLCLYLNISKDTMNKYMHEVSKQDTVLERSEIDGELHSISIADLLKRANLAIESDLERRMISGKGNVAGIIFDLKNNHGYADKSEVSTVNTNVKQVSDEDIDKRIAELMSKSEVFRRSS</sequence>
<dbReference type="InterPro" id="IPR032066">
    <property type="entry name" value="GP3_package"/>
</dbReference>
<dbReference type="Pfam" id="PF16677">
    <property type="entry name" value="GP3_package"/>
    <property type="match status" value="1"/>
</dbReference>